<evidence type="ECO:0000313" key="4">
    <source>
        <dbReference type="Proteomes" id="UP000516134"/>
    </source>
</evidence>
<dbReference type="SUPFAM" id="SSF47413">
    <property type="entry name" value="lambda repressor-like DNA-binding domains"/>
    <property type="match status" value="1"/>
</dbReference>
<reference evidence="3 4" key="1">
    <citation type="submission" date="2020-08" db="EMBL/GenBank/DDBJ databases">
        <title>Genome sequence of Sphingomonas daechungensis KACC 18115T.</title>
        <authorList>
            <person name="Hyun D.-W."/>
            <person name="Bae J.-W."/>
        </authorList>
    </citation>
    <scope>NUCLEOTIDE SEQUENCE [LARGE SCALE GENOMIC DNA]</scope>
    <source>
        <strain evidence="3 4">KACC 18115</strain>
    </source>
</reference>
<dbReference type="Pfam" id="PF01381">
    <property type="entry name" value="HTH_3"/>
    <property type="match status" value="1"/>
</dbReference>
<dbReference type="CDD" id="cd00093">
    <property type="entry name" value="HTH_XRE"/>
    <property type="match status" value="1"/>
</dbReference>
<keyword evidence="4" id="KW-1185">Reference proteome</keyword>
<name>A0ABX6T1D2_9SPHN</name>
<dbReference type="PANTHER" id="PTHR46558">
    <property type="entry name" value="TRACRIPTIONAL REGULATORY PROTEIN-RELATED-RELATED"/>
    <property type="match status" value="1"/>
</dbReference>
<feature type="domain" description="HTH cro/C1-type" evidence="2">
    <location>
        <begin position="5"/>
        <end position="59"/>
    </location>
</feature>
<dbReference type="Gene3D" id="1.10.260.40">
    <property type="entry name" value="lambda repressor-like DNA-binding domains"/>
    <property type="match status" value="1"/>
</dbReference>
<dbReference type="EMBL" id="CP060780">
    <property type="protein sequence ID" value="QNP43214.1"/>
    <property type="molecule type" value="Genomic_DNA"/>
</dbReference>
<keyword evidence="1" id="KW-0238">DNA-binding</keyword>
<dbReference type="SMART" id="SM00530">
    <property type="entry name" value="HTH_XRE"/>
    <property type="match status" value="1"/>
</dbReference>
<dbReference type="InterPro" id="IPR001387">
    <property type="entry name" value="Cro/C1-type_HTH"/>
</dbReference>
<gene>
    <name evidence="3" type="ORF">H9L15_15050</name>
</gene>
<dbReference type="Proteomes" id="UP000516134">
    <property type="component" value="Chromosome"/>
</dbReference>
<dbReference type="PANTHER" id="PTHR46558:SF4">
    <property type="entry name" value="DNA-BIDING PHAGE PROTEIN"/>
    <property type="match status" value="1"/>
</dbReference>
<dbReference type="PROSITE" id="PS50943">
    <property type="entry name" value="HTH_CROC1"/>
    <property type="match status" value="1"/>
</dbReference>
<dbReference type="RefSeq" id="WP_187714644.1">
    <property type="nucleotide sequence ID" value="NZ_BAABJC010000001.1"/>
</dbReference>
<protein>
    <submittedName>
        <fullName evidence="3">Helix-turn-helix transcriptional regulator</fullName>
    </submittedName>
</protein>
<dbReference type="InterPro" id="IPR010982">
    <property type="entry name" value="Lambda_DNA-bd_dom_sf"/>
</dbReference>
<accession>A0ABX6T1D2</accession>
<organism evidence="3 4">
    <name type="scientific">Sphingomonas daechungensis</name>
    <dbReference type="NCBI Taxonomy" id="1176646"/>
    <lineage>
        <taxon>Bacteria</taxon>
        <taxon>Pseudomonadati</taxon>
        <taxon>Pseudomonadota</taxon>
        <taxon>Alphaproteobacteria</taxon>
        <taxon>Sphingomonadales</taxon>
        <taxon>Sphingomonadaceae</taxon>
        <taxon>Sphingomonas</taxon>
    </lineage>
</organism>
<sequence>MKNRVKSLRTARKWSQTELGEKLGVSRQSIHAIETGKHDPSLPLAFRIASLFKLRVEEIFEDSQKS</sequence>
<proteinExistence type="predicted"/>
<evidence type="ECO:0000256" key="1">
    <source>
        <dbReference type="ARBA" id="ARBA00023125"/>
    </source>
</evidence>
<evidence type="ECO:0000259" key="2">
    <source>
        <dbReference type="PROSITE" id="PS50943"/>
    </source>
</evidence>
<evidence type="ECO:0000313" key="3">
    <source>
        <dbReference type="EMBL" id="QNP43214.1"/>
    </source>
</evidence>